<feature type="domain" description="Thiamine-binding protein" evidence="2">
    <location>
        <begin position="6"/>
        <end position="95"/>
    </location>
</feature>
<dbReference type="OrthoDB" id="5886358at2"/>
<protein>
    <recommendedName>
        <fullName evidence="2">Thiamine-binding protein domain-containing protein</fullName>
    </recommendedName>
</protein>
<dbReference type="InterPro" id="IPR002767">
    <property type="entry name" value="Thiamine_BP"/>
</dbReference>
<name>A0A3R5U7C6_9CLOT</name>
<accession>A0A3R5U7C6</accession>
<dbReference type="EMBL" id="CP025746">
    <property type="protein sequence ID" value="QAA30692.1"/>
    <property type="molecule type" value="Genomic_DNA"/>
</dbReference>
<evidence type="ECO:0000313" key="3">
    <source>
        <dbReference type="EMBL" id="QAA30692.1"/>
    </source>
</evidence>
<evidence type="ECO:0000313" key="4">
    <source>
        <dbReference type="Proteomes" id="UP000286268"/>
    </source>
</evidence>
<dbReference type="KEGG" id="cmah:C1I91_02860"/>
<dbReference type="Proteomes" id="UP000286268">
    <property type="component" value="Chromosome"/>
</dbReference>
<dbReference type="PANTHER" id="PTHR33777">
    <property type="entry name" value="UPF0045 PROTEIN ECM15"/>
    <property type="match status" value="1"/>
</dbReference>
<dbReference type="Gene3D" id="3.30.70.930">
    <property type="match status" value="1"/>
</dbReference>
<dbReference type="SUPFAM" id="SSF89957">
    <property type="entry name" value="MTH1187/YkoF-like"/>
    <property type="match status" value="1"/>
</dbReference>
<organism evidence="3 4">
    <name type="scientific">Clostridium manihotivorum</name>
    <dbReference type="NCBI Taxonomy" id="2320868"/>
    <lineage>
        <taxon>Bacteria</taxon>
        <taxon>Bacillati</taxon>
        <taxon>Bacillota</taxon>
        <taxon>Clostridia</taxon>
        <taxon>Eubacteriales</taxon>
        <taxon>Clostridiaceae</taxon>
        <taxon>Clostridium</taxon>
    </lineage>
</organism>
<dbReference type="GO" id="GO:0005829">
    <property type="term" value="C:cytosol"/>
    <property type="evidence" value="ECO:0007669"/>
    <property type="project" value="TreeGrafter"/>
</dbReference>
<evidence type="ECO:0000259" key="2">
    <source>
        <dbReference type="Pfam" id="PF01910"/>
    </source>
</evidence>
<proteinExistence type="inferred from homology"/>
<dbReference type="Pfam" id="PF01910">
    <property type="entry name" value="Thiamine_BP"/>
    <property type="match status" value="1"/>
</dbReference>
<reference evidence="3 4" key="1">
    <citation type="submission" date="2018-01" db="EMBL/GenBank/DDBJ databases">
        <title>Genome Sequencing and Assembly of Anaerobacter polyendosporus strain CT4.</title>
        <authorList>
            <person name="Tachaapaikoon C."/>
            <person name="Sutheeworapong S."/>
            <person name="Jenjaroenpun P."/>
            <person name="Wongsurawat T."/>
            <person name="Nookeaw I."/>
            <person name="Cheawchanlertfa P."/>
            <person name="Kosugi A."/>
            <person name="Cheevadhanarak S."/>
            <person name="Ratanakhanokchai K."/>
        </authorList>
    </citation>
    <scope>NUCLEOTIDE SEQUENCE [LARGE SCALE GENOMIC DNA]</scope>
    <source>
        <strain evidence="3 4">CT4</strain>
    </source>
</reference>
<keyword evidence="4" id="KW-1185">Reference proteome</keyword>
<sequence length="96" mass="10865">MVIADIAVMPLIPCVTEDEMYKVVDKVIEYIENTGLKYEVGAMSTTLEGDFDEVMEVVKRAHRIPFELGIERVITVVRLDEKAGGISIDEKLKNHR</sequence>
<dbReference type="NCBIfam" id="TIGR00106">
    <property type="entry name" value="MTH1187 family thiamine-binding protein"/>
    <property type="match status" value="1"/>
</dbReference>
<dbReference type="RefSeq" id="WP_128211143.1">
    <property type="nucleotide sequence ID" value="NZ_CP025746.1"/>
</dbReference>
<dbReference type="InterPro" id="IPR029756">
    <property type="entry name" value="MTH1187/YkoF-like"/>
</dbReference>
<evidence type="ECO:0000256" key="1">
    <source>
        <dbReference type="ARBA" id="ARBA00010272"/>
    </source>
</evidence>
<gene>
    <name evidence="3" type="ORF">C1I91_02860</name>
</gene>
<dbReference type="PANTHER" id="PTHR33777:SF1">
    <property type="entry name" value="UPF0045 PROTEIN ECM15"/>
    <property type="match status" value="1"/>
</dbReference>
<dbReference type="AlphaFoldDB" id="A0A3R5U7C6"/>
<comment type="similarity">
    <text evidence="1">Belongs to the UPF0045 family.</text>
</comment>
<dbReference type="InterPro" id="IPR051614">
    <property type="entry name" value="UPF0045_domain"/>
</dbReference>